<dbReference type="SMART" id="SM00431">
    <property type="entry name" value="SCAN"/>
    <property type="match status" value="1"/>
</dbReference>
<reference evidence="2" key="1">
    <citation type="submission" date="2025-08" db="UniProtKB">
        <authorList>
            <consortium name="Ensembl"/>
        </authorList>
    </citation>
    <scope>IDENTIFICATION</scope>
</reference>
<evidence type="ECO:0000313" key="2">
    <source>
        <dbReference type="Ensembl" id="ENSCPRP00005002579.1"/>
    </source>
</evidence>
<accession>A0A7M4E0L9</accession>
<feature type="domain" description="SCAN box" evidence="1">
    <location>
        <begin position="38"/>
        <end position="112"/>
    </location>
</feature>
<dbReference type="AlphaFoldDB" id="A0A7M4E0L9"/>
<dbReference type="Gene3D" id="1.10.4020.10">
    <property type="entry name" value="DNA breaking-rejoining enzymes"/>
    <property type="match status" value="1"/>
</dbReference>
<keyword evidence="3" id="KW-1185">Reference proteome</keyword>
<dbReference type="Ensembl" id="ENSCPRT00005003005.1">
    <property type="protein sequence ID" value="ENSCPRP00005002579.1"/>
    <property type="gene ID" value="ENSCPRG00005001878.1"/>
</dbReference>
<organism evidence="2 3">
    <name type="scientific">Crocodylus porosus</name>
    <name type="common">Saltwater crocodile</name>
    <name type="synonym">Estuarine crocodile</name>
    <dbReference type="NCBI Taxonomy" id="8502"/>
    <lineage>
        <taxon>Eukaryota</taxon>
        <taxon>Metazoa</taxon>
        <taxon>Chordata</taxon>
        <taxon>Craniata</taxon>
        <taxon>Vertebrata</taxon>
        <taxon>Euteleostomi</taxon>
        <taxon>Archelosauria</taxon>
        <taxon>Archosauria</taxon>
        <taxon>Crocodylia</taxon>
        <taxon>Longirostres</taxon>
        <taxon>Crocodylidae</taxon>
        <taxon>Crocodylus</taxon>
    </lineage>
</organism>
<dbReference type="Proteomes" id="UP000594220">
    <property type="component" value="Unplaced"/>
</dbReference>
<evidence type="ECO:0000313" key="3">
    <source>
        <dbReference type="Proteomes" id="UP000594220"/>
    </source>
</evidence>
<proteinExistence type="predicted"/>
<dbReference type="InterPro" id="IPR038269">
    <property type="entry name" value="SCAN_sf"/>
</dbReference>
<dbReference type="OMA" id="HCPTSSK"/>
<dbReference type="GeneTree" id="ENSGT00960000189285"/>
<sequence>MAGERAAYRAMSQGDALDYDKVKAEILRRPDITPERHRQVFRREKTGEARTPRILWQHLADELNKWLRPEWTSKEEICDKILLEQFISALDEDTQKWVKCHCPTSSKEALRLKAERESSGCL</sequence>
<dbReference type="Pfam" id="PF02023">
    <property type="entry name" value="SCAN"/>
    <property type="match status" value="1"/>
</dbReference>
<dbReference type="PANTHER" id="PTHR46888">
    <property type="entry name" value="ZINC KNUCKLE DOMAINCONTAINING PROTEIN-RELATED"/>
    <property type="match status" value="1"/>
</dbReference>
<reference evidence="2" key="2">
    <citation type="submission" date="2025-09" db="UniProtKB">
        <authorList>
            <consortium name="Ensembl"/>
        </authorList>
    </citation>
    <scope>IDENTIFICATION</scope>
</reference>
<protein>
    <recommendedName>
        <fullName evidence="1">SCAN box domain-containing protein</fullName>
    </recommendedName>
</protein>
<dbReference type="InterPro" id="IPR003309">
    <property type="entry name" value="SCAN_dom"/>
</dbReference>
<dbReference type="PANTHER" id="PTHR46888:SF1">
    <property type="entry name" value="RIBONUCLEASE H"/>
    <property type="match status" value="1"/>
</dbReference>
<name>A0A7M4E0L9_CROPO</name>
<dbReference type="SUPFAM" id="SSF47353">
    <property type="entry name" value="Retrovirus capsid dimerization domain-like"/>
    <property type="match status" value="1"/>
</dbReference>
<dbReference type="PROSITE" id="PS50804">
    <property type="entry name" value="SCAN_BOX"/>
    <property type="match status" value="1"/>
</dbReference>
<evidence type="ECO:0000259" key="1">
    <source>
        <dbReference type="PROSITE" id="PS50804"/>
    </source>
</evidence>